<name>A0A420I437_9PEZI</name>
<dbReference type="OrthoDB" id="10539909at2759"/>
<dbReference type="AlphaFoldDB" id="A0A420I437"/>
<evidence type="ECO:0000313" key="3">
    <source>
        <dbReference type="Proteomes" id="UP000285405"/>
    </source>
</evidence>
<dbReference type="EMBL" id="MCBR01013245">
    <property type="protein sequence ID" value="RKF64402.1"/>
    <property type="molecule type" value="Genomic_DNA"/>
</dbReference>
<feature type="region of interest" description="Disordered" evidence="1">
    <location>
        <begin position="55"/>
        <end position="84"/>
    </location>
</feature>
<comment type="caution">
    <text evidence="2">The sequence shown here is derived from an EMBL/GenBank/DDBJ whole genome shotgun (WGS) entry which is preliminary data.</text>
</comment>
<gene>
    <name evidence="2" type="ORF">GcC1_132017</name>
</gene>
<dbReference type="Proteomes" id="UP000285405">
    <property type="component" value="Unassembled WGS sequence"/>
</dbReference>
<protein>
    <submittedName>
        <fullName evidence="2">Uncharacterized protein</fullName>
    </submittedName>
</protein>
<evidence type="ECO:0000256" key="1">
    <source>
        <dbReference type="SAM" id="MobiDB-lite"/>
    </source>
</evidence>
<reference evidence="2 3" key="1">
    <citation type="journal article" date="2018" name="BMC Genomics">
        <title>Comparative genome analyses reveal sequence features reflecting distinct modes of host-adaptation between dicot and monocot powdery mildew.</title>
        <authorList>
            <person name="Wu Y."/>
            <person name="Ma X."/>
            <person name="Pan Z."/>
            <person name="Kale S.D."/>
            <person name="Song Y."/>
            <person name="King H."/>
            <person name="Zhang Q."/>
            <person name="Presley C."/>
            <person name="Deng X."/>
            <person name="Wei C.I."/>
            <person name="Xiao S."/>
        </authorList>
    </citation>
    <scope>NUCLEOTIDE SEQUENCE [LARGE SCALE GENOMIC DNA]</scope>
    <source>
        <strain evidence="2">UCSC1</strain>
    </source>
</reference>
<feature type="compositionally biased region" description="Acidic residues" evidence="1">
    <location>
        <begin position="74"/>
        <end position="84"/>
    </location>
</feature>
<proteinExistence type="predicted"/>
<sequence>MGAATQRLADTDKALNRRFDDSARLVQEHQTGESEDDQRRFLILGDLEARIAAKSVARNKRRSGSRSGSVIGGDDGEESDDGVL</sequence>
<evidence type="ECO:0000313" key="2">
    <source>
        <dbReference type="EMBL" id="RKF64402.1"/>
    </source>
</evidence>
<accession>A0A420I437</accession>
<organism evidence="2 3">
    <name type="scientific">Golovinomyces cichoracearum</name>
    <dbReference type="NCBI Taxonomy" id="62708"/>
    <lineage>
        <taxon>Eukaryota</taxon>
        <taxon>Fungi</taxon>
        <taxon>Dikarya</taxon>
        <taxon>Ascomycota</taxon>
        <taxon>Pezizomycotina</taxon>
        <taxon>Leotiomycetes</taxon>
        <taxon>Erysiphales</taxon>
        <taxon>Erysiphaceae</taxon>
        <taxon>Golovinomyces</taxon>
    </lineage>
</organism>